<dbReference type="SMART" id="SM00304">
    <property type="entry name" value="HAMP"/>
    <property type="match status" value="1"/>
</dbReference>
<dbReference type="SMART" id="SM00387">
    <property type="entry name" value="HATPase_c"/>
    <property type="match status" value="1"/>
</dbReference>
<organism evidence="17 18">
    <name type="scientific">Sporofaciens musculi</name>
    <dbReference type="NCBI Taxonomy" id="2681861"/>
    <lineage>
        <taxon>Bacteria</taxon>
        <taxon>Bacillati</taxon>
        <taxon>Bacillota</taxon>
        <taxon>Clostridia</taxon>
        <taxon>Lachnospirales</taxon>
        <taxon>Lachnospiraceae</taxon>
        <taxon>Sporofaciens</taxon>
    </lineage>
</organism>
<dbReference type="Gene3D" id="1.10.287.130">
    <property type="match status" value="1"/>
</dbReference>
<dbReference type="InterPro" id="IPR003594">
    <property type="entry name" value="HATPase_dom"/>
</dbReference>
<evidence type="ECO:0000256" key="6">
    <source>
        <dbReference type="ARBA" id="ARBA00022679"/>
    </source>
</evidence>
<sequence>MKKRGLNDLRTIRSKTMALSKLSGGAIVVFYLVTEKVPVNKNISFWLWFGLLVAVIMTVDFLLGKMISRPLSKINDTARQMAELDFLAYCDVNTRDEFGELSQSLNTMFSNLQDALHRLEAANARLEKDVEYERILLEQRKELADSLSHEMKTPLGLIRAYAEGLEDEPEPKKRQRYIHSILRATERMDQMLVTLLDLSALESGAASLSEERFDFVELVETVAGRLLLDVPESDYIFSYELPDGQVYVSADRQRIEQVLDNLIGNAKKYVQTGGEIRLSVSCKKDCLHFAVFNQCDPLEEEEIARIWDKFYRSPEQKRKGSGLGLAITAQILSMYHVDYGGRNVAGGIEFFFYFPTIS</sequence>
<evidence type="ECO:0000256" key="1">
    <source>
        <dbReference type="ARBA" id="ARBA00000085"/>
    </source>
</evidence>
<dbReference type="SMART" id="SM00388">
    <property type="entry name" value="HisKA"/>
    <property type="match status" value="1"/>
</dbReference>
<dbReference type="RefSeq" id="WP_159749618.1">
    <property type="nucleotide sequence ID" value="NZ_WUQX01000001.1"/>
</dbReference>
<dbReference type="CDD" id="cd00082">
    <property type="entry name" value="HisKA"/>
    <property type="match status" value="1"/>
</dbReference>
<evidence type="ECO:0000259" key="16">
    <source>
        <dbReference type="PROSITE" id="PS50885"/>
    </source>
</evidence>
<name>A0A7X3MDE4_9FIRM</name>
<evidence type="ECO:0000256" key="12">
    <source>
        <dbReference type="ARBA" id="ARBA00023012"/>
    </source>
</evidence>
<dbReference type="InterPro" id="IPR003661">
    <property type="entry name" value="HisK_dim/P_dom"/>
</dbReference>
<comment type="caution">
    <text evidence="17">The sequence shown here is derived from an EMBL/GenBank/DDBJ whole genome shotgun (WGS) entry which is preliminary data.</text>
</comment>
<evidence type="ECO:0000256" key="7">
    <source>
        <dbReference type="ARBA" id="ARBA00022692"/>
    </source>
</evidence>
<evidence type="ECO:0000259" key="15">
    <source>
        <dbReference type="PROSITE" id="PS50109"/>
    </source>
</evidence>
<keyword evidence="9" id="KW-0418">Kinase</keyword>
<gene>
    <name evidence="17" type="ORF">GN277_02715</name>
</gene>
<dbReference type="Pfam" id="PF02518">
    <property type="entry name" value="HATPase_c"/>
    <property type="match status" value="1"/>
</dbReference>
<keyword evidence="18" id="KW-1185">Reference proteome</keyword>
<feature type="transmembrane region" description="Helical" evidence="14">
    <location>
        <begin position="45"/>
        <end position="63"/>
    </location>
</feature>
<keyword evidence="5" id="KW-0597">Phosphoprotein</keyword>
<evidence type="ECO:0000256" key="11">
    <source>
        <dbReference type="ARBA" id="ARBA00022989"/>
    </source>
</evidence>
<evidence type="ECO:0000256" key="2">
    <source>
        <dbReference type="ARBA" id="ARBA00004651"/>
    </source>
</evidence>
<dbReference type="SUPFAM" id="SSF55874">
    <property type="entry name" value="ATPase domain of HSP90 chaperone/DNA topoisomerase II/histidine kinase"/>
    <property type="match status" value="1"/>
</dbReference>
<evidence type="ECO:0000256" key="10">
    <source>
        <dbReference type="ARBA" id="ARBA00022840"/>
    </source>
</evidence>
<keyword evidence="11 14" id="KW-1133">Transmembrane helix</keyword>
<dbReference type="GO" id="GO:0005886">
    <property type="term" value="C:plasma membrane"/>
    <property type="evidence" value="ECO:0007669"/>
    <property type="project" value="UniProtKB-SubCell"/>
</dbReference>
<evidence type="ECO:0000256" key="9">
    <source>
        <dbReference type="ARBA" id="ARBA00022777"/>
    </source>
</evidence>
<dbReference type="GO" id="GO:0000155">
    <property type="term" value="F:phosphorelay sensor kinase activity"/>
    <property type="evidence" value="ECO:0007669"/>
    <property type="project" value="InterPro"/>
</dbReference>
<dbReference type="Pfam" id="PF00672">
    <property type="entry name" value="HAMP"/>
    <property type="match status" value="1"/>
</dbReference>
<dbReference type="InterPro" id="IPR003660">
    <property type="entry name" value="HAMP_dom"/>
</dbReference>
<comment type="catalytic activity">
    <reaction evidence="1">
        <text>ATP + protein L-histidine = ADP + protein N-phospho-L-histidine.</text>
        <dbReference type="EC" id="2.7.13.3"/>
    </reaction>
</comment>
<dbReference type="SUPFAM" id="SSF158472">
    <property type="entry name" value="HAMP domain-like"/>
    <property type="match status" value="1"/>
</dbReference>
<evidence type="ECO:0000313" key="17">
    <source>
        <dbReference type="EMBL" id="MXP74370.1"/>
    </source>
</evidence>
<dbReference type="GO" id="GO:0005524">
    <property type="term" value="F:ATP binding"/>
    <property type="evidence" value="ECO:0007669"/>
    <property type="project" value="UniProtKB-KW"/>
</dbReference>
<protein>
    <recommendedName>
        <fullName evidence="3">histidine kinase</fullName>
        <ecNumber evidence="3">2.7.13.3</ecNumber>
    </recommendedName>
</protein>
<dbReference type="EMBL" id="WUQX01000001">
    <property type="protein sequence ID" value="MXP74370.1"/>
    <property type="molecule type" value="Genomic_DNA"/>
</dbReference>
<dbReference type="SUPFAM" id="SSF47384">
    <property type="entry name" value="Homodimeric domain of signal transducing histidine kinase"/>
    <property type="match status" value="1"/>
</dbReference>
<dbReference type="PROSITE" id="PS50885">
    <property type="entry name" value="HAMP"/>
    <property type="match status" value="1"/>
</dbReference>
<keyword evidence="10" id="KW-0067">ATP-binding</keyword>
<keyword evidence="8" id="KW-0547">Nucleotide-binding</keyword>
<proteinExistence type="predicted"/>
<evidence type="ECO:0000256" key="3">
    <source>
        <dbReference type="ARBA" id="ARBA00012438"/>
    </source>
</evidence>
<dbReference type="InterPro" id="IPR036890">
    <property type="entry name" value="HATPase_C_sf"/>
</dbReference>
<evidence type="ECO:0000313" key="18">
    <source>
        <dbReference type="Proteomes" id="UP000460412"/>
    </source>
</evidence>
<evidence type="ECO:0000256" key="8">
    <source>
        <dbReference type="ARBA" id="ARBA00022741"/>
    </source>
</evidence>
<feature type="domain" description="Histidine kinase" evidence="15">
    <location>
        <begin position="146"/>
        <end position="358"/>
    </location>
</feature>
<keyword evidence="6" id="KW-0808">Transferase</keyword>
<dbReference type="Proteomes" id="UP000460412">
    <property type="component" value="Unassembled WGS sequence"/>
</dbReference>
<dbReference type="CDD" id="cd06225">
    <property type="entry name" value="HAMP"/>
    <property type="match status" value="1"/>
</dbReference>
<dbReference type="AlphaFoldDB" id="A0A7X3MDE4"/>
<evidence type="ECO:0000256" key="5">
    <source>
        <dbReference type="ARBA" id="ARBA00022553"/>
    </source>
</evidence>
<feature type="domain" description="HAMP" evidence="16">
    <location>
        <begin position="65"/>
        <end position="117"/>
    </location>
</feature>
<dbReference type="InterPro" id="IPR005467">
    <property type="entry name" value="His_kinase_dom"/>
</dbReference>
<keyword evidence="7 14" id="KW-0812">Transmembrane</keyword>
<comment type="subcellular location">
    <subcellularLocation>
        <location evidence="2">Cell membrane</location>
        <topology evidence="2">Multi-pass membrane protein</topology>
    </subcellularLocation>
</comment>
<dbReference type="InterPro" id="IPR036097">
    <property type="entry name" value="HisK_dim/P_sf"/>
</dbReference>
<dbReference type="EC" id="2.7.13.3" evidence="3"/>
<dbReference type="PROSITE" id="PS50109">
    <property type="entry name" value="HIS_KIN"/>
    <property type="match status" value="1"/>
</dbReference>
<dbReference type="Gene3D" id="3.30.565.10">
    <property type="entry name" value="Histidine kinase-like ATPase, C-terminal domain"/>
    <property type="match status" value="1"/>
</dbReference>
<keyword evidence="12" id="KW-0902">Two-component regulatory system</keyword>
<dbReference type="PANTHER" id="PTHR45528">
    <property type="entry name" value="SENSOR HISTIDINE KINASE CPXA"/>
    <property type="match status" value="1"/>
</dbReference>
<reference evidence="17 18" key="1">
    <citation type="submission" date="2019-12" db="EMBL/GenBank/DDBJ databases">
        <title>Sporaefaciens musculi gen. nov., sp. nov., a novel bacterium isolated from the caecum of an obese mouse.</title>
        <authorList>
            <person name="Rasmussen T.S."/>
            <person name="Streidl T."/>
            <person name="Hitch T.C.A."/>
            <person name="Wortmann E."/>
            <person name="Deptula P."/>
            <person name="Hansen M."/>
            <person name="Nielsen D.S."/>
            <person name="Clavel T."/>
            <person name="Vogensen F.K."/>
        </authorList>
    </citation>
    <scope>NUCLEOTIDE SEQUENCE [LARGE SCALE GENOMIC DNA]</scope>
    <source>
        <strain evidence="17 18">WCA-9-b2</strain>
    </source>
</reference>
<accession>A0A7X3MDE4</accession>
<evidence type="ECO:0000256" key="14">
    <source>
        <dbReference type="SAM" id="Phobius"/>
    </source>
</evidence>
<dbReference type="Pfam" id="PF00512">
    <property type="entry name" value="HisKA"/>
    <property type="match status" value="1"/>
</dbReference>
<dbReference type="InterPro" id="IPR050398">
    <property type="entry name" value="HssS/ArlS-like"/>
</dbReference>
<keyword evidence="4" id="KW-1003">Cell membrane</keyword>
<evidence type="ECO:0000256" key="4">
    <source>
        <dbReference type="ARBA" id="ARBA00022475"/>
    </source>
</evidence>
<dbReference type="Gene3D" id="6.10.340.10">
    <property type="match status" value="1"/>
</dbReference>
<evidence type="ECO:0000256" key="13">
    <source>
        <dbReference type="ARBA" id="ARBA00023136"/>
    </source>
</evidence>
<dbReference type="PANTHER" id="PTHR45528:SF1">
    <property type="entry name" value="SENSOR HISTIDINE KINASE CPXA"/>
    <property type="match status" value="1"/>
</dbReference>
<keyword evidence="13 14" id="KW-0472">Membrane</keyword>